<reference evidence="1" key="1">
    <citation type="submission" date="2018-04" db="EMBL/GenBank/DDBJ databases">
        <title>Transcriptome assembly of Sipha flava.</title>
        <authorList>
            <person name="Scully E.D."/>
            <person name="Geib S.M."/>
            <person name="Palmer N.A."/>
            <person name="Koch K."/>
            <person name="Bradshaw J."/>
            <person name="Heng-Moss T."/>
            <person name="Sarath G."/>
        </authorList>
    </citation>
    <scope>NUCLEOTIDE SEQUENCE</scope>
</reference>
<protein>
    <submittedName>
        <fullName evidence="1">Uncharacterized protein</fullName>
    </submittedName>
</protein>
<dbReference type="AlphaFoldDB" id="A0A2S2PXJ3"/>
<proteinExistence type="predicted"/>
<sequence length="112" mass="12611">MGRTTKGIVGVCTSYYYLFVRPIRRTEGCTTCTRTACTVVYTRVPELGHNVCTLTEHGYSGAQQRLRDECATRYIVGPTITRLMMRSSDANTPTNASHCNAIRFTCTRYENI</sequence>
<evidence type="ECO:0000313" key="1">
    <source>
        <dbReference type="EMBL" id="MBY70248.1"/>
    </source>
</evidence>
<organism evidence="1">
    <name type="scientific">Sipha flava</name>
    <name type="common">yellow sugarcane aphid</name>
    <dbReference type="NCBI Taxonomy" id="143950"/>
    <lineage>
        <taxon>Eukaryota</taxon>
        <taxon>Metazoa</taxon>
        <taxon>Ecdysozoa</taxon>
        <taxon>Arthropoda</taxon>
        <taxon>Hexapoda</taxon>
        <taxon>Insecta</taxon>
        <taxon>Pterygota</taxon>
        <taxon>Neoptera</taxon>
        <taxon>Paraneoptera</taxon>
        <taxon>Hemiptera</taxon>
        <taxon>Sternorrhyncha</taxon>
        <taxon>Aphidomorpha</taxon>
        <taxon>Aphidoidea</taxon>
        <taxon>Aphididae</taxon>
        <taxon>Sipha</taxon>
    </lineage>
</organism>
<gene>
    <name evidence="1" type="ORF">g.969</name>
</gene>
<accession>A0A2S2PXJ3</accession>
<name>A0A2S2PXJ3_9HEMI</name>
<dbReference type="EMBL" id="GGMS01001045">
    <property type="protein sequence ID" value="MBY70248.1"/>
    <property type="molecule type" value="Transcribed_RNA"/>
</dbReference>